<protein>
    <submittedName>
        <fullName evidence="2">Ubiquitin carboxyl-terminal hydrolase</fullName>
    </submittedName>
</protein>
<keyword evidence="2" id="KW-0378">Hydrolase</keyword>
<dbReference type="Proteomes" id="UP001431209">
    <property type="component" value="Unassembled WGS sequence"/>
</dbReference>
<reference evidence="2 3" key="1">
    <citation type="submission" date="2024-03" db="EMBL/GenBank/DDBJ databases">
        <title>The Acrasis kona genome and developmental transcriptomes reveal deep origins of eukaryotic multicellular pathways.</title>
        <authorList>
            <person name="Sheikh S."/>
            <person name="Fu C.-J."/>
            <person name="Brown M.W."/>
            <person name="Baldauf S.L."/>
        </authorList>
    </citation>
    <scope>NUCLEOTIDE SEQUENCE [LARGE SCALE GENOMIC DNA]</scope>
    <source>
        <strain evidence="2 3">ATCC MYA-3509</strain>
    </source>
</reference>
<proteinExistence type="predicted"/>
<evidence type="ECO:0000313" key="2">
    <source>
        <dbReference type="EMBL" id="KAL0482822.1"/>
    </source>
</evidence>
<sequence length="217" mass="25323">MKDDSYLVYMNAPPYVQVRNQFFLADLIPLPYVFKTPIAESEIDDSILYDIIDYEDILDYSPEQWDEKLRLEEESRQILEEGVESIKLQLESETEESEDSMIERDINATHSVEWSYDEEAELRELQELEERRIRRQELLNSLKQEVIPSAPSPPTISTPPPNVTLRSSNKNIQRQAWSAPAKVLEPITSEKITTAKRSLKSSKLRDDDADMWKNVFK</sequence>
<organism evidence="2 3">
    <name type="scientific">Acrasis kona</name>
    <dbReference type="NCBI Taxonomy" id="1008807"/>
    <lineage>
        <taxon>Eukaryota</taxon>
        <taxon>Discoba</taxon>
        <taxon>Heterolobosea</taxon>
        <taxon>Tetramitia</taxon>
        <taxon>Eutetramitia</taxon>
        <taxon>Acrasidae</taxon>
        <taxon>Acrasis</taxon>
    </lineage>
</organism>
<accession>A0AAW2YZ86</accession>
<evidence type="ECO:0000256" key="1">
    <source>
        <dbReference type="SAM" id="MobiDB-lite"/>
    </source>
</evidence>
<dbReference type="GO" id="GO:0016787">
    <property type="term" value="F:hydrolase activity"/>
    <property type="evidence" value="ECO:0007669"/>
    <property type="project" value="UniProtKB-KW"/>
</dbReference>
<keyword evidence="3" id="KW-1185">Reference proteome</keyword>
<dbReference type="AlphaFoldDB" id="A0AAW2YZ86"/>
<dbReference type="EMBL" id="JAOPGA020000896">
    <property type="protein sequence ID" value="KAL0482822.1"/>
    <property type="molecule type" value="Genomic_DNA"/>
</dbReference>
<comment type="caution">
    <text evidence="2">The sequence shown here is derived from an EMBL/GenBank/DDBJ whole genome shotgun (WGS) entry which is preliminary data.</text>
</comment>
<gene>
    <name evidence="2" type="ORF">AKO1_014224</name>
</gene>
<feature type="region of interest" description="Disordered" evidence="1">
    <location>
        <begin position="195"/>
        <end position="217"/>
    </location>
</feature>
<name>A0AAW2YZ86_9EUKA</name>
<evidence type="ECO:0000313" key="3">
    <source>
        <dbReference type="Proteomes" id="UP001431209"/>
    </source>
</evidence>